<dbReference type="InterPro" id="IPR051814">
    <property type="entry name" value="NAD(P)H-dep_FMN_reductase"/>
</dbReference>
<evidence type="ECO:0000313" key="6">
    <source>
        <dbReference type="Proteomes" id="UP000293865"/>
    </source>
</evidence>
<dbReference type="Gene3D" id="3.40.50.360">
    <property type="match status" value="1"/>
</dbReference>
<name>A0A4Q2KTY0_9MICO</name>
<dbReference type="PANTHER" id="PTHR43408:SF1">
    <property type="entry name" value="FMN REDUCTASE (NADPH)"/>
    <property type="match status" value="1"/>
</dbReference>
<keyword evidence="3" id="KW-0560">Oxidoreductase</keyword>
<dbReference type="SUPFAM" id="SSF52218">
    <property type="entry name" value="Flavoproteins"/>
    <property type="match status" value="1"/>
</dbReference>
<keyword evidence="2" id="KW-0288">FMN</keyword>
<evidence type="ECO:0000259" key="4">
    <source>
        <dbReference type="Pfam" id="PF03358"/>
    </source>
</evidence>
<comment type="caution">
    <text evidence="5">The sequence shown here is derived from an EMBL/GenBank/DDBJ whole genome shotgun (WGS) entry which is preliminary data.</text>
</comment>
<protein>
    <submittedName>
        <fullName evidence="5">NADPH-dependent oxidoreductase</fullName>
    </submittedName>
</protein>
<dbReference type="RefSeq" id="WP_129521738.1">
    <property type="nucleotide sequence ID" value="NZ_SDPN01000034.1"/>
</dbReference>
<dbReference type="EMBL" id="SDPN01000034">
    <property type="protein sequence ID" value="RXZ68000.1"/>
    <property type="molecule type" value="Genomic_DNA"/>
</dbReference>
<dbReference type="InterPro" id="IPR029039">
    <property type="entry name" value="Flavoprotein-like_sf"/>
</dbReference>
<gene>
    <name evidence="5" type="ORF">ESP51_15200</name>
</gene>
<proteinExistence type="predicted"/>
<evidence type="ECO:0000256" key="3">
    <source>
        <dbReference type="ARBA" id="ARBA00023002"/>
    </source>
</evidence>
<feature type="domain" description="NADPH-dependent FMN reductase-like" evidence="4">
    <location>
        <begin position="4"/>
        <end position="137"/>
    </location>
</feature>
<evidence type="ECO:0000313" key="5">
    <source>
        <dbReference type="EMBL" id="RXZ68000.1"/>
    </source>
</evidence>
<keyword evidence="6" id="KW-1185">Reference proteome</keyword>
<evidence type="ECO:0000256" key="1">
    <source>
        <dbReference type="ARBA" id="ARBA00022630"/>
    </source>
</evidence>
<dbReference type="InterPro" id="IPR005025">
    <property type="entry name" value="FMN_Rdtase-like_dom"/>
</dbReference>
<dbReference type="PANTHER" id="PTHR43408">
    <property type="entry name" value="FMN REDUCTASE (NADPH)"/>
    <property type="match status" value="1"/>
</dbReference>
<accession>A0A4Q2KTY0</accession>
<dbReference type="Proteomes" id="UP000293865">
    <property type="component" value="Unassembled WGS sequence"/>
</dbReference>
<keyword evidence="1" id="KW-0285">Flavoprotein</keyword>
<organism evidence="5 6">
    <name type="scientific">Agromyces albus</name>
    <dbReference type="NCBI Taxonomy" id="205332"/>
    <lineage>
        <taxon>Bacteria</taxon>
        <taxon>Bacillati</taxon>
        <taxon>Actinomycetota</taxon>
        <taxon>Actinomycetes</taxon>
        <taxon>Micrococcales</taxon>
        <taxon>Microbacteriaceae</taxon>
        <taxon>Agromyces</taxon>
    </lineage>
</organism>
<dbReference type="GO" id="GO:0016491">
    <property type="term" value="F:oxidoreductase activity"/>
    <property type="evidence" value="ECO:0007669"/>
    <property type="project" value="UniProtKB-KW"/>
</dbReference>
<reference evidence="5 6" key="1">
    <citation type="submission" date="2019-01" db="EMBL/GenBank/DDBJ databases">
        <title>Agromyces.</title>
        <authorList>
            <person name="Li J."/>
        </authorList>
    </citation>
    <scope>NUCLEOTIDE SEQUENCE [LARGE SCALE GENOMIC DNA]</scope>
    <source>
        <strain evidence="5 6">DSM 15934</strain>
    </source>
</reference>
<sequence length="177" mass="18005">MHSLVVLSGNPRTPSKTSATALALAEAITARVAAPLQVDVIELAELGPAVLEPGRADVAAAQARVASSDLLIVATPVYKGSYTGLLKAFLDGYGPTSLAGVAAIPLVIAASPAHTTLAAEIHLRPLLHEVGAETPFGALALLDGTVADASARDELLAEWVDARIALFGAVTAEEVRA</sequence>
<evidence type="ECO:0000256" key="2">
    <source>
        <dbReference type="ARBA" id="ARBA00022643"/>
    </source>
</evidence>
<dbReference type="Pfam" id="PF03358">
    <property type="entry name" value="FMN_red"/>
    <property type="match status" value="1"/>
</dbReference>
<dbReference type="OrthoDB" id="1643408at2"/>
<dbReference type="AlphaFoldDB" id="A0A4Q2KTY0"/>